<dbReference type="Pfam" id="PF08241">
    <property type="entry name" value="Methyltransf_11"/>
    <property type="match status" value="1"/>
</dbReference>
<dbReference type="InterPro" id="IPR029063">
    <property type="entry name" value="SAM-dependent_MTases_sf"/>
</dbReference>
<evidence type="ECO:0000259" key="4">
    <source>
        <dbReference type="Pfam" id="PF08241"/>
    </source>
</evidence>
<evidence type="ECO:0000313" key="6">
    <source>
        <dbReference type="Proteomes" id="UP000185753"/>
    </source>
</evidence>
<evidence type="ECO:0000256" key="2">
    <source>
        <dbReference type="ARBA" id="ARBA00022603"/>
    </source>
</evidence>
<name>A0A1A7RES5_9GAMM</name>
<dbReference type="EMBL" id="LZDS01000001">
    <property type="protein sequence ID" value="OBX30029.1"/>
    <property type="molecule type" value="Genomic_DNA"/>
</dbReference>
<comment type="caution">
    <text evidence="5">The sequence shown here is derived from an EMBL/GenBank/DDBJ whole genome shotgun (WGS) entry which is preliminary data.</text>
</comment>
<evidence type="ECO:0000256" key="1">
    <source>
        <dbReference type="ARBA" id="ARBA00008361"/>
    </source>
</evidence>
<dbReference type="STRING" id="1443941.A9J31_00520"/>
<dbReference type="PANTHER" id="PTHR44942:SF4">
    <property type="entry name" value="METHYLTRANSFERASE TYPE 11 DOMAIN-CONTAINING PROTEIN"/>
    <property type="match status" value="1"/>
</dbReference>
<dbReference type="GO" id="GO:0008757">
    <property type="term" value="F:S-adenosylmethionine-dependent methyltransferase activity"/>
    <property type="evidence" value="ECO:0007669"/>
    <property type="project" value="InterPro"/>
</dbReference>
<dbReference type="RefSeq" id="WP_067761455.1">
    <property type="nucleotide sequence ID" value="NZ_JBLZYA010000027.1"/>
</dbReference>
<dbReference type="OrthoDB" id="9797252at2"/>
<gene>
    <name evidence="5" type="ORF">A9J31_00520</name>
</gene>
<dbReference type="SUPFAM" id="SSF53335">
    <property type="entry name" value="S-adenosyl-L-methionine-dependent methyltransferases"/>
    <property type="match status" value="1"/>
</dbReference>
<protein>
    <submittedName>
        <fullName evidence="5">SAM-dependent methyltransferase</fullName>
    </submittedName>
</protein>
<keyword evidence="3 5" id="KW-0808">Transferase</keyword>
<evidence type="ECO:0000256" key="3">
    <source>
        <dbReference type="ARBA" id="ARBA00022679"/>
    </source>
</evidence>
<organism evidence="5 6">
    <name type="scientific">Acinetobacter gandensis</name>
    <dbReference type="NCBI Taxonomy" id="1443941"/>
    <lineage>
        <taxon>Bacteria</taxon>
        <taxon>Pseudomonadati</taxon>
        <taxon>Pseudomonadota</taxon>
        <taxon>Gammaproteobacteria</taxon>
        <taxon>Moraxellales</taxon>
        <taxon>Moraxellaceae</taxon>
        <taxon>Acinetobacter</taxon>
    </lineage>
</organism>
<dbReference type="GO" id="GO:0032259">
    <property type="term" value="P:methylation"/>
    <property type="evidence" value="ECO:0007669"/>
    <property type="project" value="UniProtKB-KW"/>
</dbReference>
<dbReference type="InterPro" id="IPR051052">
    <property type="entry name" value="Diverse_substrate_MTase"/>
</dbReference>
<dbReference type="Gene3D" id="3.40.50.150">
    <property type="entry name" value="Vaccinia Virus protein VP39"/>
    <property type="match status" value="1"/>
</dbReference>
<keyword evidence="2 5" id="KW-0489">Methyltransferase</keyword>
<feature type="domain" description="Methyltransferase type 11" evidence="4">
    <location>
        <begin position="39"/>
        <end position="126"/>
    </location>
</feature>
<accession>A0A1A7RES5</accession>
<proteinExistence type="inferred from homology"/>
<evidence type="ECO:0000313" key="5">
    <source>
        <dbReference type="EMBL" id="OBX30029.1"/>
    </source>
</evidence>
<dbReference type="InterPro" id="IPR013216">
    <property type="entry name" value="Methyltransf_11"/>
</dbReference>
<dbReference type="CDD" id="cd02440">
    <property type="entry name" value="AdoMet_MTases"/>
    <property type="match status" value="1"/>
</dbReference>
<reference evidence="6" key="1">
    <citation type="submission" date="2016-06" db="EMBL/GenBank/DDBJ databases">
        <authorList>
            <person name="Radolfova-Krizova L."/>
            <person name="Nemec A."/>
        </authorList>
    </citation>
    <scope>NUCLEOTIDE SEQUENCE [LARGE SCALE GENOMIC DNA]</scope>
    <source>
        <strain evidence="6">ANC 4275</strain>
    </source>
</reference>
<dbReference type="PANTHER" id="PTHR44942">
    <property type="entry name" value="METHYLTRANSF_11 DOMAIN-CONTAINING PROTEIN"/>
    <property type="match status" value="1"/>
</dbReference>
<sequence length="247" mass="28475">MKDLFSDDSKQYQRARPDYSPAIVETILKYVNRRELAWDCGAGSGQFTQRLAPHFQQILATDLSAAQLAEAPHLANVHYEAAQAAECPLPSQSVDLVTVAQAIHWFDFDSFYTEVKRVLKANGVIAVIGYGLIQAEQTELNELLQQLYFETLKGYWDAERRYIDESYQTIPFPFHEYTTPTLSLDYAWPAQQILNYLQTWSGLKHYQKLHPEQQPLAALLDFFQQQNKQQYQLHFPVLLRIGSVSQQ</sequence>
<comment type="similarity">
    <text evidence="1">Belongs to the methyltransferase superfamily.</text>
</comment>
<dbReference type="Proteomes" id="UP000185753">
    <property type="component" value="Unassembled WGS sequence"/>
</dbReference>
<dbReference type="AlphaFoldDB" id="A0A1A7RES5"/>
<keyword evidence="6" id="KW-1185">Reference proteome</keyword>